<comment type="caution">
    <text evidence="2">The sequence shown here is derived from an EMBL/GenBank/DDBJ whole genome shotgun (WGS) entry which is preliminary data.</text>
</comment>
<protein>
    <recommendedName>
        <fullName evidence="1">Reverse transcriptase domain-containing protein</fullName>
    </recommendedName>
</protein>
<organism evidence="2 3">
    <name type="scientific">Acanthosepion pharaonis</name>
    <name type="common">Pharaoh cuttlefish</name>
    <name type="synonym">Sepia pharaonis</name>
    <dbReference type="NCBI Taxonomy" id="158019"/>
    <lineage>
        <taxon>Eukaryota</taxon>
        <taxon>Metazoa</taxon>
        <taxon>Spiralia</taxon>
        <taxon>Lophotrochozoa</taxon>
        <taxon>Mollusca</taxon>
        <taxon>Cephalopoda</taxon>
        <taxon>Coleoidea</taxon>
        <taxon>Decapodiformes</taxon>
        <taxon>Sepiida</taxon>
        <taxon>Sepiina</taxon>
        <taxon>Sepiidae</taxon>
        <taxon>Acanthosepion</taxon>
    </lineage>
</organism>
<name>A0A812C2G5_ACAPH</name>
<dbReference type="InterPro" id="IPR043502">
    <property type="entry name" value="DNA/RNA_pol_sf"/>
</dbReference>
<dbReference type="PANTHER" id="PTHR47027">
    <property type="entry name" value="REVERSE TRANSCRIPTASE DOMAIN-CONTAINING PROTEIN"/>
    <property type="match status" value="1"/>
</dbReference>
<dbReference type="PANTHER" id="PTHR47027:SF20">
    <property type="entry name" value="REVERSE TRANSCRIPTASE-LIKE PROTEIN WITH RNA-DIRECTED DNA POLYMERASE DOMAIN"/>
    <property type="match status" value="1"/>
</dbReference>
<evidence type="ECO:0000313" key="2">
    <source>
        <dbReference type="EMBL" id="CAE1253263.1"/>
    </source>
</evidence>
<dbReference type="PROSITE" id="PS50878">
    <property type="entry name" value="RT_POL"/>
    <property type="match status" value="1"/>
</dbReference>
<evidence type="ECO:0000313" key="3">
    <source>
        <dbReference type="Proteomes" id="UP000597762"/>
    </source>
</evidence>
<feature type="domain" description="Reverse transcriptase" evidence="1">
    <location>
        <begin position="1"/>
        <end position="155"/>
    </location>
</feature>
<proteinExistence type="predicted"/>
<dbReference type="Pfam" id="PF00078">
    <property type="entry name" value="RVT_1"/>
    <property type="match status" value="1"/>
</dbReference>
<dbReference type="InterPro" id="IPR000477">
    <property type="entry name" value="RT_dom"/>
</dbReference>
<accession>A0A812C2G5</accession>
<gene>
    <name evidence="2" type="ORF">SPHA_28289</name>
</gene>
<sequence length="168" mass="18868">MRPDGFPSKLLNLIKAYYAHTRTKVRCYEEESDSFVVRTGVRQGCVLSLILFNYIIDWILENSIVGLAGVRVCHDCSIPDLDYADDVAILSKFNAEVQHALDEVSRMAKMVGMKINASKTKILSANYPLPDRVAVTLYGEAAEEVKSFKYFGANFTLLVKRRTKSPPV</sequence>
<keyword evidence="3" id="KW-1185">Reference proteome</keyword>
<dbReference type="Proteomes" id="UP000597762">
    <property type="component" value="Unassembled WGS sequence"/>
</dbReference>
<dbReference type="OrthoDB" id="6150645at2759"/>
<dbReference type="EMBL" id="CAHIKZ030001112">
    <property type="protein sequence ID" value="CAE1253263.1"/>
    <property type="molecule type" value="Genomic_DNA"/>
</dbReference>
<evidence type="ECO:0000259" key="1">
    <source>
        <dbReference type="PROSITE" id="PS50878"/>
    </source>
</evidence>
<dbReference type="AlphaFoldDB" id="A0A812C2G5"/>
<dbReference type="SUPFAM" id="SSF56672">
    <property type="entry name" value="DNA/RNA polymerases"/>
    <property type="match status" value="1"/>
</dbReference>
<reference evidence="2" key="1">
    <citation type="submission" date="2021-01" db="EMBL/GenBank/DDBJ databases">
        <authorList>
            <person name="Li R."/>
            <person name="Bekaert M."/>
        </authorList>
    </citation>
    <scope>NUCLEOTIDE SEQUENCE</scope>
    <source>
        <strain evidence="2">Farmed</strain>
    </source>
</reference>